<name>A0A9Y2KXY7_9RHOB</name>
<keyword evidence="2" id="KW-1185">Reference proteome</keyword>
<accession>A0A9Y2KXY7</accession>
<organism evidence="1 2">
    <name type="scientific">Parasedimentitalea psychrophila</name>
    <dbReference type="NCBI Taxonomy" id="2997337"/>
    <lineage>
        <taxon>Bacteria</taxon>
        <taxon>Pseudomonadati</taxon>
        <taxon>Pseudomonadota</taxon>
        <taxon>Alphaproteobacteria</taxon>
        <taxon>Rhodobacterales</taxon>
        <taxon>Paracoccaceae</taxon>
        <taxon>Parasedimentitalea</taxon>
    </lineage>
</organism>
<sequence length="136" mass="14553">MTLTTLEKARNTVVGVLWGAINGELGALDLTQIAQPKLGSGCALERRCQCEWVMLHGIKGNKWRNMVMKRNRIEDEDIDGCDIDFTAEEQTNDADLPEASGGVGGADEELDGCDINFAAEVEAADEDLPLSTGGVG</sequence>
<evidence type="ECO:0000313" key="1">
    <source>
        <dbReference type="EMBL" id="WIY24519.1"/>
    </source>
</evidence>
<dbReference type="AlphaFoldDB" id="A0A9Y2KXY7"/>
<dbReference type="EMBL" id="CP127247">
    <property type="protein sequence ID" value="WIY24519.1"/>
    <property type="molecule type" value="Genomic_DNA"/>
</dbReference>
<reference evidence="1 2" key="1">
    <citation type="submission" date="2023-06" db="EMBL/GenBank/DDBJ databases">
        <title>Parasedimentitalea psychrophila sp. nov., a psychrophilic bacterium isolated from deep-sea sediment.</title>
        <authorList>
            <person name="Li A."/>
        </authorList>
    </citation>
    <scope>NUCLEOTIDE SEQUENCE [LARGE SCALE GENOMIC DNA]</scope>
    <source>
        <strain evidence="1 2">QS115</strain>
    </source>
</reference>
<dbReference type="RefSeq" id="WP_270920790.1">
    <property type="nucleotide sequence ID" value="NZ_CP127247.1"/>
</dbReference>
<gene>
    <name evidence="1" type="ORF">QPJ95_18525</name>
</gene>
<evidence type="ECO:0000313" key="2">
    <source>
        <dbReference type="Proteomes" id="UP001238334"/>
    </source>
</evidence>
<proteinExistence type="predicted"/>
<dbReference type="KEGG" id="ppso:QPJ95_18525"/>
<dbReference type="Proteomes" id="UP001238334">
    <property type="component" value="Chromosome"/>
</dbReference>
<protein>
    <submittedName>
        <fullName evidence="1">Uncharacterized protein</fullName>
    </submittedName>
</protein>